<proteinExistence type="predicted"/>
<keyword evidence="6" id="KW-1185">Reference proteome</keyword>
<dbReference type="STRING" id="649639.Bcell_2360"/>
<dbReference type="KEGG" id="bco:Bcell_2360"/>
<dbReference type="CDD" id="cd06170">
    <property type="entry name" value="LuxR_C_like"/>
    <property type="match status" value="1"/>
</dbReference>
<evidence type="ECO:0000256" key="2">
    <source>
        <dbReference type="ARBA" id="ARBA00023125"/>
    </source>
</evidence>
<dbReference type="InterPro" id="IPR016032">
    <property type="entry name" value="Sig_transdc_resp-reg_C-effctor"/>
</dbReference>
<evidence type="ECO:0000256" key="1">
    <source>
        <dbReference type="ARBA" id="ARBA00023015"/>
    </source>
</evidence>
<dbReference type="InterPro" id="IPR036388">
    <property type="entry name" value="WH-like_DNA-bd_sf"/>
</dbReference>
<protein>
    <submittedName>
        <fullName evidence="5">Transcriptional regulator, LuxR family</fullName>
    </submittedName>
</protein>
<dbReference type="PANTHER" id="PTHR44688:SF16">
    <property type="entry name" value="DNA-BINDING TRANSCRIPTIONAL ACTIVATOR DEVR_DOSR"/>
    <property type="match status" value="1"/>
</dbReference>
<evidence type="ECO:0000313" key="6">
    <source>
        <dbReference type="Proteomes" id="UP000001401"/>
    </source>
</evidence>
<dbReference type="PROSITE" id="PS50043">
    <property type="entry name" value="HTH_LUXR_2"/>
    <property type="match status" value="1"/>
</dbReference>
<dbReference type="SUPFAM" id="SSF46894">
    <property type="entry name" value="C-terminal effector domain of the bipartite response regulators"/>
    <property type="match status" value="1"/>
</dbReference>
<organism evidence="5 6">
    <name type="scientific">Evansella cellulosilytica (strain ATCC 21833 / DSM 2522 / FERM P-1141 / JCM 9156 / N-4)</name>
    <name type="common">Bacillus cellulosilyticus</name>
    <dbReference type="NCBI Taxonomy" id="649639"/>
    <lineage>
        <taxon>Bacteria</taxon>
        <taxon>Bacillati</taxon>
        <taxon>Bacillota</taxon>
        <taxon>Bacilli</taxon>
        <taxon>Bacillales</taxon>
        <taxon>Bacillaceae</taxon>
        <taxon>Evansella</taxon>
    </lineage>
</organism>
<dbReference type="RefSeq" id="WP_013488954.1">
    <property type="nucleotide sequence ID" value="NC_014829.1"/>
</dbReference>
<dbReference type="Gene3D" id="1.10.10.10">
    <property type="entry name" value="Winged helix-like DNA-binding domain superfamily/Winged helix DNA-binding domain"/>
    <property type="match status" value="1"/>
</dbReference>
<gene>
    <name evidence="5" type="ordered locus">Bcell_2360</name>
</gene>
<name>E6TRA7_EVAC2</name>
<dbReference type="InterPro" id="IPR000792">
    <property type="entry name" value="Tscrpt_reg_LuxR_C"/>
</dbReference>
<dbReference type="PANTHER" id="PTHR44688">
    <property type="entry name" value="DNA-BINDING TRANSCRIPTIONAL ACTIVATOR DEVR_DOSR"/>
    <property type="match status" value="1"/>
</dbReference>
<sequence>MFTTSERLSTANFRIIYFDKKNKLTKELQQNISKIIKGLYEEKNNLNEKECNEMIFYLINSEDEISSDLFQYQIDSLKQENSQILIVSCNALTRQSLSFLSLPVNALLSLSYLEKNTNVVLRSLFTKGVFLEPNLHTELVTEIERKTNRSKPFKKLCLNISKVASIFTKKEQEILQLILDGCNNGEIADKLFYANSTVSTNISSILKKMEANDRTEAMVKAIRNGWVDGTY</sequence>
<dbReference type="PRINTS" id="PR00038">
    <property type="entry name" value="HTHLUXR"/>
</dbReference>
<keyword evidence="1" id="KW-0805">Transcription regulation</keyword>
<evidence type="ECO:0000256" key="3">
    <source>
        <dbReference type="ARBA" id="ARBA00023163"/>
    </source>
</evidence>
<dbReference type="AlphaFoldDB" id="E6TRA7"/>
<dbReference type="EMBL" id="CP002394">
    <property type="protein sequence ID" value="ADU30619.1"/>
    <property type="molecule type" value="Genomic_DNA"/>
</dbReference>
<dbReference type="GO" id="GO:0003677">
    <property type="term" value="F:DNA binding"/>
    <property type="evidence" value="ECO:0007669"/>
    <property type="project" value="UniProtKB-KW"/>
</dbReference>
<dbReference type="GO" id="GO:0006355">
    <property type="term" value="P:regulation of DNA-templated transcription"/>
    <property type="evidence" value="ECO:0007669"/>
    <property type="project" value="InterPro"/>
</dbReference>
<dbReference type="OrthoDB" id="2965189at2"/>
<dbReference type="HOGENOM" id="CLU_1197839_0_0_9"/>
<dbReference type="PROSITE" id="PS00622">
    <property type="entry name" value="HTH_LUXR_1"/>
    <property type="match status" value="1"/>
</dbReference>
<keyword evidence="2" id="KW-0238">DNA-binding</keyword>
<dbReference type="Pfam" id="PF00196">
    <property type="entry name" value="GerE"/>
    <property type="match status" value="1"/>
</dbReference>
<dbReference type="Proteomes" id="UP000001401">
    <property type="component" value="Chromosome"/>
</dbReference>
<dbReference type="SMART" id="SM00421">
    <property type="entry name" value="HTH_LUXR"/>
    <property type="match status" value="1"/>
</dbReference>
<keyword evidence="3" id="KW-0804">Transcription</keyword>
<reference evidence="5" key="1">
    <citation type="submission" date="2010-12" db="EMBL/GenBank/DDBJ databases">
        <title>Complete sequence of Bacillus cellulosilyticus DSM 2522.</title>
        <authorList>
            <consortium name="US DOE Joint Genome Institute"/>
            <person name="Lucas S."/>
            <person name="Copeland A."/>
            <person name="Lapidus A."/>
            <person name="Cheng J.-F."/>
            <person name="Bruce D."/>
            <person name="Goodwin L."/>
            <person name="Pitluck S."/>
            <person name="Chertkov O."/>
            <person name="Detter J.C."/>
            <person name="Han C."/>
            <person name="Tapia R."/>
            <person name="Land M."/>
            <person name="Hauser L."/>
            <person name="Jeffries C."/>
            <person name="Kyrpides N."/>
            <person name="Ivanova N."/>
            <person name="Mikhailova N."/>
            <person name="Brumm P."/>
            <person name="Mead D."/>
            <person name="Woyke T."/>
        </authorList>
    </citation>
    <scope>NUCLEOTIDE SEQUENCE [LARGE SCALE GENOMIC DNA]</scope>
    <source>
        <strain evidence="5">DSM 2522</strain>
    </source>
</reference>
<evidence type="ECO:0000313" key="5">
    <source>
        <dbReference type="EMBL" id="ADU30619.1"/>
    </source>
</evidence>
<dbReference type="eggNOG" id="COG2197">
    <property type="taxonomic scope" value="Bacteria"/>
</dbReference>
<accession>E6TRA7</accession>
<feature type="domain" description="HTH luxR-type" evidence="4">
    <location>
        <begin position="160"/>
        <end position="225"/>
    </location>
</feature>
<evidence type="ECO:0000259" key="4">
    <source>
        <dbReference type="PROSITE" id="PS50043"/>
    </source>
</evidence>